<sequence>MIEGESLPQTIRNQSVVTFHSGTVTSFSYSNIVNTVINGPSIAIVKSSDMAQAGLSLPVTFRIAVSNSGNRAANVTVYDSPPPGTSFVANSVLVNGSPVPGITPGAGIPLGEVNPGAFYTIVFQLILTVVPPSGRIENQARADYEFRTLDDRVINGSVMSNVVSVPVTALAVSLVKSVSSAVTYVGDMITYSVTASNEGSEPLRQCVLLDPLPAGTSFVPGSVTIGGIRNPSVSPNTGIPLGTIEPGAVKQIRFNAVVLDVPVQTRLTNRARLAFHYGQFEQSAESNAVTAIVSGPALDAIISVEPGLATIGDTLKYAVVITNTGSLETSIIARDLIPYGTSYVQGTAALNGRVLPGADPVNGIPLGPLPPGITYTLTFDVIVTRVVLQPLQPAIDNRAVLEYGFRLPDGMAVTDTLATNTVTVRLVLPVIAVHLAVNPQLVEAGGTFYAEVRITNTGNYPADVTLIDFVPDETSLEPGSAYVNGRLTPGDAESGIPVGILSPDETATIAYRLLVDLHPYQYRIRFRVRAAYRFAVHTAYADASVYSNEATVRIESHEE</sequence>
<dbReference type="InterPro" id="IPR001434">
    <property type="entry name" value="OmcB-like_DUF11"/>
</dbReference>
<feature type="domain" description="DUF11" evidence="1">
    <location>
        <begin position="172"/>
        <end position="274"/>
    </location>
</feature>
<dbReference type="NCBIfam" id="TIGR01451">
    <property type="entry name" value="B_ant_repeat"/>
    <property type="match status" value="4"/>
</dbReference>
<proteinExistence type="predicted"/>
<comment type="caution">
    <text evidence="2">The sequence shown here is derived from an EMBL/GenBank/DDBJ whole genome shotgun (WGS) entry which is preliminary data.</text>
</comment>
<evidence type="ECO:0000313" key="2">
    <source>
        <dbReference type="EMBL" id="NBC68228.1"/>
    </source>
</evidence>
<protein>
    <submittedName>
        <fullName evidence="2">DUF11 domain-containing protein</fullName>
    </submittedName>
</protein>
<dbReference type="Pfam" id="PF01345">
    <property type="entry name" value="DUF11"/>
    <property type="match status" value="2"/>
</dbReference>
<dbReference type="RefSeq" id="WP_161694831.1">
    <property type="nucleotide sequence ID" value="NZ_JAAAMU010000002.1"/>
</dbReference>
<dbReference type="PANTHER" id="PTHR34819">
    <property type="entry name" value="LARGE CYSTEINE-RICH PERIPLASMIC PROTEIN OMCB"/>
    <property type="match status" value="1"/>
</dbReference>
<dbReference type="InterPro" id="IPR047589">
    <property type="entry name" value="DUF11_rpt"/>
</dbReference>
<organism evidence="2 3">
    <name type="scientific">Paenibacillus sacheonensis</name>
    <dbReference type="NCBI Taxonomy" id="742054"/>
    <lineage>
        <taxon>Bacteria</taxon>
        <taxon>Bacillati</taxon>
        <taxon>Bacillota</taxon>
        <taxon>Bacilli</taxon>
        <taxon>Bacillales</taxon>
        <taxon>Paenibacillaceae</taxon>
        <taxon>Paenibacillus</taxon>
    </lineage>
</organism>
<dbReference type="InterPro" id="IPR051172">
    <property type="entry name" value="Chlamydia_OmcB"/>
</dbReference>
<dbReference type="OrthoDB" id="1751088at2"/>
<dbReference type="Proteomes" id="UP000558113">
    <property type="component" value="Unassembled WGS sequence"/>
</dbReference>
<evidence type="ECO:0000313" key="3">
    <source>
        <dbReference type="Proteomes" id="UP000558113"/>
    </source>
</evidence>
<keyword evidence="3" id="KW-1185">Reference proteome</keyword>
<gene>
    <name evidence="2" type="ORF">GT003_04350</name>
</gene>
<dbReference type="AlphaFoldDB" id="A0A7X4YKS2"/>
<reference evidence="2 3" key="1">
    <citation type="submission" date="2020-01" db="EMBL/GenBank/DDBJ databases">
        <title>Paenibacillus soybeanensis sp. nov. isolated from the nodules of soybean (Glycine max(L.) Merr).</title>
        <authorList>
            <person name="Wang H."/>
        </authorList>
    </citation>
    <scope>NUCLEOTIDE SEQUENCE [LARGE SCALE GENOMIC DNA]</scope>
    <source>
        <strain evidence="2 3">DSM 23054</strain>
    </source>
</reference>
<dbReference type="EMBL" id="JAAAMU010000002">
    <property type="protein sequence ID" value="NBC68228.1"/>
    <property type="molecule type" value="Genomic_DNA"/>
</dbReference>
<evidence type="ECO:0000259" key="1">
    <source>
        <dbReference type="Pfam" id="PF01345"/>
    </source>
</evidence>
<dbReference type="PANTHER" id="PTHR34819:SF3">
    <property type="entry name" value="CELL SURFACE PROTEIN"/>
    <property type="match status" value="1"/>
</dbReference>
<feature type="domain" description="DUF11" evidence="1">
    <location>
        <begin position="42"/>
        <end position="142"/>
    </location>
</feature>
<name>A0A7X4YKS2_9BACL</name>
<dbReference type="Gene3D" id="2.60.40.740">
    <property type="match status" value="1"/>
</dbReference>
<accession>A0A7X4YKS2</accession>